<accession>A0AAD2JU69</accession>
<gene>
    <name evidence="1" type="ORF">K10PH82C1_LOCUS6</name>
</gene>
<proteinExistence type="predicted"/>
<evidence type="ECO:0000313" key="1">
    <source>
        <dbReference type="EMBL" id="CAK1344518.1"/>
    </source>
</evidence>
<reference evidence="1" key="1">
    <citation type="submission" date="2023-10" db="EMBL/GenBank/DDBJ databases">
        <authorList>
            <person name="Robby Concha-Eloko"/>
            <person name="Pilar Barberan- Martinez"/>
            <person name="Rafael Sanjuan"/>
            <person name="Pilar Domingo-Calap"/>
        </authorList>
    </citation>
    <scope>NUCLEOTIDE SEQUENCE</scope>
</reference>
<name>A0AAD2JU69_9CAUD</name>
<keyword evidence="2" id="KW-1185">Reference proteome</keyword>
<organism evidence="1 2">
    <name type="scientific">Klebsiella phage vB_Kpn_K10PH82C1</name>
    <dbReference type="NCBI Taxonomy" id="3071631"/>
    <lineage>
        <taxon>Viruses</taxon>
        <taxon>Duplodnaviria</taxon>
        <taxon>Heunggongvirae</taxon>
        <taxon>Uroviricota</taxon>
        <taxon>Caudoviricetes</taxon>
        <taxon>Autographivirales</taxon>
        <taxon>Autotranscriptaviridae</taxon>
        <taxon>Studiervirinae</taxon>
        <taxon>Benllochvirus</taxon>
        <taxon>Benllochvirus K10PH82C1</taxon>
    </lineage>
</organism>
<sequence>MAMAITAKYLAPTNTRGSRIKVSSWKGSTTHSWDHVMNASENFQRAMDEHIKAKCTIPAEDIYWKCLGYGEDHNDQRVAIIECTSQTYNWSVQDWYRVHFGA</sequence>
<dbReference type="Proteomes" id="UP001296230">
    <property type="component" value="Chromosome"/>
</dbReference>
<evidence type="ECO:0000313" key="2">
    <source>
        <dbReference type="Proteomes" id="UP001296230"/>
    </source>
</evidence>
<dbReference type="EMBL" id="OY757061">
    <property type="protein sequence ID" value="CAK1344518.1"/>
    <property type="molecule type" value="Genomic_DNA"/>
</dbReference>
<protein>
    <submittedName>
        <fullName evidence="1">Uncharacterized protein</fullName>
    </submittedName>
</protein>